<dbReference type="RefSeq" id="WP_183413726.1">
    <property type="nucleotide sequence ID" value="NZ_JACHYB010000002.1"/>
</dbReference>
<feature type="chain" id="PRO_5030629258" evidence="1">
    <location>
        <begin position="33"/>
        <end position="327"/>
    </location>
</feature>
<comment type="caution">
    <text evidence="2">The sequence shown here is derived from an EMBL/GenBank/DDBJ whole genome shotgun (WGS) entry which is preliminary data.</text>
</comment>
<dbReference type="Gene3D" id="2.60.120.260">
    <property type="entry name" value="Galactose-binding domain-like"/>
    <property type="match status" value="1"/>
</dbReference>
<name>A0A7W5DRU3_9PORP</name>
<proteinExistence type="predicted"/>
<organism evidence="2 3">
    <name type="scientific">Microbacter margulisiae</name>
    <dbReference type="NCBI Taxonomy" id="1350067"/>
    <lineage>
        <taxon>Bacteria</taxon>
        <taxon>Pseudomonadati</taxon>
        <taxon>Bacteroidota</taxon>
        <taxon>Bacteroidia</taxon>
        <taxon>Bacteroidales</taxon>
        <taxon>Porphyromonadaceae</taxon>
        <taxon>Microbacter</taxon>
    </lineage>
</organism>
<evidence type="ECO:0000313" key="3">
    <source>
        <dbReference type="Proteomes" id="UP000544222"/>
    </source>
</evidence>
<feature type="signal peptide" evidence="1">
    <location>
        <begin position="1"/>
        <end position="32"/>
    </location>
</feature>
<accession>A0A7W5DRU3</accession>
<sequence length="327" mass="34213">MITTPFSKILSSFCCGLTVIFSLFIFSVTVHAQALIDVSTSYVQDFDAIGTSNTATLPNGWAADNTEGVRAVGSYANAGNTTTRNGGDNMSGTAHNGIYNFGAGDPDKATERALGGLASTDNSKSVNLYLQLQNTGADPIGSFKISYDVEKYRNGSNSSGFSVSLYYSTDGEHWTVAGDKFMTVFPADADNSGFSPTPGSISSVSNEVLSLPSALASNQSIFLAWNYSVSSKSVTTNAQALGIDNVAIQALQAVATDLKTAKQSTISVVSTKGRIRVTGAIEPVEIYSVSGLKMTTINNVASTVDIPIASGFYVVKSGDDVCKVLVQ</sequence>
<dbReference type="EMBL" id="JACHYB010000002">
    <property type="protein sequence ID" value="MBB3187917.1"/>
    <property type="molecule type" value="Genomic_DNA"/>
</dbReference>
<evidence type="ECO:0000313" key="2">
    <source>
        <dbReference type="EMBL" id="MBB3187917.1"/>
    </source>
</evidence>
<gene>
    <name evidence="2" type="ORF">FHX64_002115</name>
</gene>
<dbReference type="Proteomes" id="UP000544222">
    <property type="component" value="Unassembled WGS sequence"/>
</dbReference>
<keyword evidence="3" id="KW-1185">Reference proteome</keyword>
<keyword evidence="1" id="KW-0732">Signal</keyword>
<protein>
    <submittedName>
        <fullName evidence="2">Uncharacterized protein</fullName>
    </submittedName>
</protein>
<dbReference type="AlphaFoldDB" id="A0A7W5DRU3"/>
<reference evidence="2 3" key="1">
    <citation type="submission" date="2020-08" db="EMBL/GenBank/DDBJ databases">
        <title>Genomic Encyclopedia of Type Strains, Phase IV (KMG-IV): sequencing the most valuable type-strain genomes for metagenomic binning, comparative biology and taxonomic classification.</title>
        <authorList>
            <person name="Goeker M."/>
        </authorList>
    </citation>
    <scope>NUCLEOTIDE SEQUENCE [LARGE SCALE GENOMIC DNA]</scope>
    <source>
        <strain evidence="2 3">DSM 27471</strain>
    </source>
</reference>
<evidence type="ECO:0000256" key="1">
    <source>
        <dbReference type="SAM" id="SignalP"/>
    </source>
</evidence>